<reference evidence="2 3" key="1">
    <citation type="journal article" date="2014" name="Int. J. Syst. Evol. Microbiol.">
        <title>Lysinibacillus halotolerans sp. nov., isolated from saline-alkaline soil.</title>
        <authorList>
            <person name="Kong D."/>
            <person name="Wang Y."/>
            <person name="Zhao B."/>
            <person name="Li Y."/>
            <person name="Song J."/>
            <person name="Zhai Y."/>
            <person name="Zhang C."/>
            <person name="Wang H."/>
            <person name="Chen X."/>
            <person name="Zhao B."/>
            <person name="Ruan Z."/>
        </authorList>
    </citation>
    <scope>NUCLEOTIDE SEQUENCE [LARGE SCALE GENOMIC DNA]</scope>
    <source>
        <strain evidence="2 3">MCCC 1A12703</strain>
    </source>
</reference>
<dbReference type="Gene3D" id="3.10.180.10">
    <property type="entry name" value="2,3-Dihydroxybiphenyl 1,2-Dioxygenase, domain 1"/>
    <property type="match status" value="1"/>
</dbReference>
<evidence type="ECO:0000313" key="2">
    <source>
        <dbReference type="EMBL" id="RNC97620.1"/>
    </source>
</evidence>
<dbReference type="InterPro" id="IPR029068">
    <property type="entry name" value="Glyas_Bleomycin-R_OHBP_Dase"/>
</dbReference>
<evidence type="ECO:0000259" key="1">
    <source>
        <dbReference type="PROSITE" id="PS51819"/>
    </source>
</evidence>
<dbReference type="RefSeq" id="WP_122973012.1">
    <property type="nucleotide sequence ID" value="NZ_RHLQ01000043.1"/>
</dbReference>
<dbReference type="PROSITE" id="PS51819">
    <property type="entry name" value="VOC"/>
    <property type="match status" value="1"/>
</dbReference>
<dbReference type="AlphaFoldDB" id="A0A3M8H695"/>
<evidence type="ECO:0000313" key="3">
    <source>
        <dbReference type="Proteomes" id="UP000279909"/>
    </source>
</evidence>
<comment type="caution">
    <text evidence="2">The sequence shown here is derived from an EMBL/GenBank/DDBJ whole genome shotgun (WGS) entry which is preliminary data.</text>
</comment>
<sequence length="125" mass="14311">MVKSLLKGMEGVFIPVKDPKFSAAWYKEILGFELVYLEEEAAVMKISEHSPTVVCLVKTANHKPMKFPENQFGVGKYYNFIPQDIEEMYTYLVEKNVKVNEMGGEGTTKFFTFYDPDHNPLGVCQ</sequence>
<dbReference type="Pfam" id="PF00903">
    <property type="entry name" value="Glyoxalase"/>
    <property type="match status" value="1"/>
</dbReference>
<organism evidence="2 3">
    <name type="scientific">Lysinibacillus halotolerans</name>
    <dbReference type="NCBI Taxonomy" id="1368476"/>
    <lineage>
        <taxon>Bacteria</taxon>
        <taxon>Bacillati</taxon>
        <taxon>Bacillota</taxon>
        <taxon>Bacilli</taxon>
        <taxon>Bacillales</taxon>
        <taxon>Bacillaceae</taxon>
        <taxon>Lysinibacillus</taxon>
    </lineage>
</organism>
<dbReference type="SUPFAM" id="SSF54593">
    <property type="entry name" value="Glyoxalase/Bleomycin resistance protein/Dihydroxybiphenyl dioxygenase"/>
    <property type="match status" value="1"/>
</dbReference>
<accession>A0A3M8H695</accession>
<keyword evidence="3" id="KW-1185">Reference proteome</keyword>
<feature type="domain" description="VOC" evidence="1">
    <location>
        <begin position="8"/>
        <end position="125"/>
    </location>
</feature>
<dbReference type="Proteomes" id="UP000279909">
    <property type="component" value="Unassembled WGS sequence"/>
</dbReference>
<protein>
    <submittedName>
        <fullName evidence="2">VOC family protein</fullName>
    </submittedName>
</protein>
<name>A0A3M8H695_9BACI</name>
<dbReference type="OrthoDB" id="2608626at2"/>
<dbReference type="InterPro" id="IPR037523">
    <property type="entry name" value="VOC_core"/>
</dbReference>
<dbReference type="CDD" id="cd06587">
    <property type="entry name" value="VOC"/>
    <property type="match status" value="1"/>
</dbReference>
<gene>
    <name evidence="2" type="ORF">EC501_14465</name>
</gene>
<proteinExistence type="predicted"/>
<dbReference type="EMBL" id="RHLQ01000043">
    <property type="protein sequence ID" value="RNC97620.1"/>
    <property type="molecule type" value="Genomic_DNA"/>
</dbReference>
<dbReference type="InterPro" id="IPR004360">
    <property type="entry name" value="Glyas_Fos-R_dOase_dom"/>
</dbReference>